<feature type="domain" description="DUF5110" evidence="1">
    <location>
        <begin position="14"/>
        <end position="52"/>
    </location>
</feature>
<dbReference type="RefSeq" id="WP_343883939.1">
    <property type="nucleotide sequence ID" value="NZ_BAAAFO010000007.1"/>
</dbReference>
<dbReference type="InterPro" id="IPR033403">
    <property type="entry name" value="DUF5110"/>
</dbReference>
<dbReference type="Proteomes" id="UP001500657">
    <property type="component" value="Unassembled WGS sequence"/>
</dbReference>
<evidence type="ECO:0000313" key="2">
    <source>
        <dbReference type="EMBL" id="GAA0264567.1"/>
    </source>
</evidence>
<evidence type="ECO:0000313" key="3">
    <source>
        <dbReference type="Proteomes" id="UP001500657"/>
    </source>
</evidence>
<accession>A0ABN0UXG9</accession>
<dbReference type="Pfam" id="PF17137">
    <property type="entry name" value="DUF5110"/>
    <property type="match status" value="1"/>
</dbReference>
<dbReference type="EMBL" id="BAAAFO010000007">
    <property type="protein sequence ID" value="GAA0264567.1"/>
    <property type="molecule type" value="Genomic_DNA"/>
</dbReference>
<name>A0ABN0UXG9_9GAMM</name>
<reference evidence="2 3" key="1">
    <citation type="journal article" date="2019" name="Int. J. Syst. Evol. Microbiol.">
        <title>The Global Catalogue of Microorganisms (GCM) 10K type strain sequencing project: providing services to taxonomists for standard genome sequencing and annotation.</title>
        <authorList>
            <consortium name="The Broad Institute Genomics Platform"/>
            <consortium name="The Broad Institute Genome Sequencing Center for Infectious Disease"/>
            <person name="Wu L."/>
            <person name="Ma J."/>
        </authorList>
    </citation>
    <scope>NUCLEOTIDE SEQUENCE [LARGE SCALE GENOMIC DNA]</scope>
    <source>
        <strain evidence="2 3">JCM 16242</strain>
    </source>
</reference>
<gene>
    <name evidence="2" type="ORF">GCM10009126_32860</name>
</gene>
<evidence type="ECO:0000259" key="1">
    <source>
        <dbReference type="Pfam" id="PF17137"/>
    </source>
</evidence>
<keyword evidence="3" id="KW-1185">Reference proteome</keyword>
<comment type="caution">
    <text evidence="2">The sequence shown here is derived from an EMBL/GenBank/DDBJ whole genome shotgun (WGS) entry which is preliminary data.</text>
</comment>
<protein>
    <recommendedName>
        <fullName evidence="1">DUF5110 domain-containing protein</fullName>
    </recommendedName>
</protein>
<sequence length="62" mass="6763">MNRAIHGCAWLDADDAGNGYGYQKGQYATIAMRRNDTTHTLLLAARQGLFSLVEPTPGVEQP</sequence>
<proteinExistence type="predicted"/>
<organism evidence="2 3">
    <name type="scientific">Rhodanobacter caeni</name>
    <dbReference type="NCBI Taxonomy" id="657654"/>
    <lineage>
        <taxon>Bacteria</taxon>
        <taxon>Pseudomonadati</taxon>
        <taxon>Pseudomonadota</taxon>
        <taxon>Gammaproteobacteria</taxon>
        <taxon>Lysobacterales</taxon>
        <taxon>Rhodanobacteraceae</taxon>
        <taxon>Rhodanobacter</taxon>
    </lineage>
</organism>